<dbReference type="EMBL" id="JALPRX010000006">
    <property type="protein sequence ID" value="MCK8783004.1"/>
    <property type="molecule type" value="Genomic_DNA"/>
</dbReference>
<feature type="chain" id="PRO_5040898283" evidence="1">
    <location>
        <begin position="24"/>
        <end position="362"/>
    </location>
</feature>
<evidence type="ECO:0000313" key="4">
    <source>
        <dbReference type="Proteomes" id="UP001139516"/>
    </source>
</evidence>
<feature type="signal peptide" evidence="1">
    <location>
        <begin position="1"/>
        <end position="23"/>
    </location>
</feature>
<dbReference type="Proteomes" id="UP001139516">
    <property type="component" value="Unassembled WGS sequence"/>
</dbReference>
<comment type="caution">
    <text evidence="3">The sequence shown here is derived from an EMBL/GenBank/DDBJ whole genome shotgun (WGS) entry which is preliminary data.</text>
</comment>
<dbReference type="InterPro" id="IPR015168">
    <property type="entry name" value="SsuA/THI5"/>
</dbReference>
<evidence type="ECO:0000256" key="1">
    <source>
        <dbReference type="SAM" id="SignalP"/>
    </source>
</evidence>
<feature type="domain" description="SsuA/THI5-like" evidence="2">
    <location>
        <begin position="60"/>
        <end position="261"/>
    </location>
</feature>
<evidence type="ECO:0000259" key="2">
    <source>
        <dbReference type="Pfam" id="PF09084"/>
    </source>
</evidence>
<name>A0A9X1Y2L7_9PROT</name>
<dbReference type="PANTHER" id="PTHR31528">
    <property type="entry name" value="4-AMINO-5-HYDROXYMETHYL-2-METHYLPYRIMIDINE PHOSPHATE SYNTHASE THI11-RELATED"/>
    <property type="match status" value="1"/>
</dbReference>
<dbReference type="InterPro" id="IPR027939">
    <property type="entry name" value="NMT1/THI5"/>
</dbReference>
<organism evidence="3 4">
    <name type="scientific">Roseomonas acroporae</name>
    <dbReference type="NCBI Taxonomy" id="2937791"/>
    <lineage>
        <taxon>Bacteria</taxon>
        <taxon>Pseudomonadati</taxon>
        <taxon>Pseudomonadota</taxon>
        <taxon>Alphaproteobacteria</taxon>
        <taxon>Acetobacterales</taxon>
        <taxon>Roseomonadaceae</taxon>
        <taxon>Roseomonas</taxon>
    </lineage>
</organism>
<dbReference type="GO" id="GO:0009228">
    <property type="term" value="P:thiamine biosynthetic process"/>
    <property type="evidence" value="ECO:0007669"/>
    <property type="project" value="InterPro"/>
</dbReference>
<dbReference type="Pfam" id="PF09084">
    <property type="entry name" value="NMT1"/>
    <property type="match status" value="1"/>
</dbReference>
<accession>A0A9X1Y2L7</accession>
<reference evidence="3" key="1">
    <citation type="submission" date="2022-04" db="EMBL/GenBank/DDBJ databases">
        <title>Roseomonas acroporae sp. nov., isolated from coral Acropora digitifera.</title>
        <authorList>
            <person name="Sun H."/>
        </authorList>
    </citation>
    <scope>NUCLEOTIDE SEQUENCE</scope>
    <source>
        <strain evidence="3">NAR14</strain>
    </source>
</reference>
<evidence type="ECO:0000313" key="3">
    <source>
        <dbReference type="EMBL" id="MCK8783004.1"/>
    </source>
</evidence>
<gene>
    <name evidence="3" type="ORF">M0638_01240</name>
</gene>
<sequence length="362" mass="38485">MISRRRFAALPAAALVPPLAAPALLAGGRVSAQALVRTSYGPTTTDISTGHAGHTSLPATLGYWRNEGLDVNVFGIAGSTMGVQLLSAGHVDFVGLSGEDILAARARGIPIRSVYLHARQPISRIVVPADSGITAIAQLRGKTLGVPVLGPDPYATGAFAEAGLDLEKDVTRVAVGTGAPALLALRRGDVAGYLAWDTAVAGLEVRGMRFTEFRPSYYDELFGLCVATRDEVVEKRPDLVVGMCRGIAEGVTFGMANPEAAIRIHWQAYPQSRPQGGDEAKLLQDAKHVFMSRFVLYALEPGARFGESRPAQWERVAGMMRAAGRLPADPDLAAAYTNRFVPAVNAFDADAVRARAVRYPQP</sequence>
<dbReference type="RefSeq" id="WP_248665132.1">
    <property type="nucleotide sequence ID" value="NZ_JALPRX010000006.1"/>
</dbReference>
<dbReference type="PANTHER" id="PTHR31528:SF15">
    <property type="entry name" value="RIBOFLAVIN-BINDING PROTEIN RIBY"/>
    <property type="match status" value="1"/>
</dbReference>
<dbReference type="AlphaFoldDB" id="A0A9X1Y2L7"/>
<protein>
    <submittedName>
        <fullName evidence="3">ABC transporter substrate-binding protein</fullName>
    </submittedName>
</protein>
<dbReference type="Gene3D" id="3.40.190.10">
    <property type="entry name" value="Periplasmic binding protein-like II"/>
    <property type="match status" value="2"/>
</dbReference>
<proteinExistence type="predicted"/>
<keyword evidence="4" id="KW-1185">Reference proteome</keyword>
<dbReference type="SUPFAM" id="SSF53850">
    <property type="entry name" value="Periplasmic binding protein-like II"/>
    <property type="match status" value="1"/>
</dbReference>
<keyword evidence="1" id="KW-0732">Signal</keyword>